<evidence type="ECO:0000256" key="1">
    <source>
        <dbReference type="SAM" id="MobiDB-lite"/>
    </source>
</evidence>
<evidence type="ECO:0000313" key="2">
    <source>
        <dbReference type="EMBL" id="OWM83665.1"/>
    </source>
</evidence>
<dbReference type="Proteomes" id="UP000197138">
    <property type="component" value="Unassembled WGS sequence"/>
</dbReference>
<protein>
    <submittedName>
        <fullName evidence="2">Uncharacterized protein</fullName>
    </submittedName>
</protein>
<feature type="region of interest" description="Disordered" evidence="1">
    <location>
        <begin position="1"/>
        <end position="70"/>
    </location>
</feature>
<comment type="caution">
    <text evidence="2">The sequence shown here is derived from an EMBL/GenBank/DDBJ whole genome shotgun (WGS) entry which is preliminary data.</text>
</comment>
<feature type="compositionally biased region" description="Basic and acidic residues" evidence="1">
    <location>
        <begin position="29"/>
        <end position="41"/>
    </location>
</feature>
<accession>A0A218XEL8</accession>
<sequence length="70" mass="7719">MASTNLVPLGTSLACDGQDRDPDDEEDGVEKIIKSAKDVGRLDPFPPFDKEPRDDDEDEDSHLEIVHGLI</sequence>
<name>A0A218XEL8_PUNGR</name>
<organism evidence="2 3">
    <name type="scientific">Punica granatum</name>
    <name type="common">Pomegranate</name>
    <dbReference type="NCBI Taxonomy" id="22663"/>
    <lineage>
        <taxon>Eukaryota</taxon>
        <taxon>Viridiplantae</taxon>
        <taxon>Streptophyta</taxon>
        <taxon>Embryophyta</taxon>
        <taxon>Tracheophyta</taxon>
        <taxon>Spermatophyta</taxon>
        <taxon>Magnoliopsida</taxon>
        <taxon>eudicotyledons</taxon>
        <taxon>Gunneridae</taxon>
        <taxon>Pentapetalae</taxon>
        <taxon>rosids</taxon>
        <taxon>malvids</taxon>
        <taxon>Myrtales</taxon>
        <taxon>Lythraceae</taxon>
        <taxon>Punica</taxon>
    </lineage>
</organism>
<dbReference type="EMBL" id="MTKT01001810">
    <property type="protein sequence ID" value="OWM83665.1"/>
    <property type="molecule type" value="Genomic_DNA"/>
</dbReference>
<proteinExistence type="predicted"/>
<dbReference type="AlphaFoldDB" id="A0A218XEL8"/>
<evidence type="ECO:0000313" key="3">
    <source>
        <dbReference type="Proteomes" id="UP000197138"/>
    </source>
</evidence>
<reference evidence="3" key="1">
    <citation type="journal article" date="2017" name="Plant J.">
        <title>The pomegranate (Punica granatum L.) genome and the genomics of punicalagin biosynthesis.</title>
        <authorList>
            <person name="Qin G."/>
            <person name="Xu C."/>
            <person name="Ming R."/>
            <person name="Tang H."/>
            <person name="Guyot R."/>
            <person name="Kramer E.M."/>
            <person name="Hu Y."/>
            <person name="Yi X."/>
            <person name="Qi Y."/>
            <person name="Xu X."/>
            <person name="Gao Z."/>
            <person name="Pan H."/>
            <person name="Jian J."/>
            <person name="Tian Y."/>
            <person name="Yue Z."/>
            <person name="Xu Y."/>
        </authorList>
    </citation>
    <scope>NUCLEOTIDE SEQUENCE [LARGE SCALE GENOMIC DNA]</scope>
    <source>
        <strain evidence="3">cv. Dabenzi</strain>
    </source>
</reference>
<gene>
    <name evidence="2" type="ORF">CDL15_Pgr004094</name>
</gene>